<proteinExistence type="inferred from homology"/>
<feature type="transmembrane region" description="Helical" evidence="2">
    <location>
        <begin position="12"/>
        <end position="36"/>
    </location>
</feature>
<dbReference type="PANTHER" id="PTHR30576:SF8">
    <property type="entry name" value="UNDECAPRENYL-PHOSPHATE GALACTOSE PHOSPHOTRANSFERASE"/>
    <property type="match status" value="1"/>
</dbReference>
<comment type="similarity">
    <text evidence="1">Belongs to the bacterial sugar transferase family.</text>
</comment>
<dbReference type="Pfam" id="PF02397">
    <property type="entry name" value="Bac_transf"/>
    <property type="match status" value="1"/>
</dbReference>
<gene>
    <name evidence="4" type="ORF">SAMN05421847_2312</name>
</gene>
<keyword evidence="2" id="KW-0472">Membrane</keyword>
<organism evidence="4 5">
    <name type="scientific">Halpernia humi</name>
    <dbReference type="NCBI Taxonomy" id="493375"/>
    <lineage>
        <taxon>Bacteria</taxon>
        <taxon>Pseudomonadati</taxon>
        <taxon>Bacteroidota</taxon>
        <taxon>Flavobacteriia</taxon>
        <taxon>Flavobacteriales</taxon>
        <taxon>Weeksellaceae</taxon>
        <taxon>Chryseobacterium group</taxon>
        <taxon>Halpernia</taxon>
    </lineage>
</organism>
<dbReference type="RefSeq" id="WP_103914174.1">
    <property type="nucleotide sequence ID" value="NZ_FNUS01000005.1"/>
</dbReference>
<dbReference type="AlphaFoldDB" id="A0A1H6A245"/>
<accession>A0A1H6A245</accession>
<keyword evidence="2" id="KW-1133">Transmembrane helix</keyword>
<evidence type="ECO:0000313" key="5">
    <source>
        <dbReference type="Proteomes" id="UP000236738"/>
    </source>
</evidence>
<reference evidence="5" key="1">
    <citation type="submission" date="2016-10" db="EMBL/GenBank/DDBJ databases">
        <authorList>
            <person name="Varghese N."/>
            <person name="Submissions S."/>
        </authorList>
    </citation>
    <scope>NUCLEOTIDE SEQUENCE [LARGE SCALE GENOMIC DNA]</scope>
    <source>
        <strain evidence="5">DSM 21580</strain>
    </source>
</reference>
<dbReference type="PANTHER" id="PTHR30576">
    <property type="entry name" value="COLANIC BIOSYNTHESIS UDP-GLUCOSE LIPID CARRIER TRANSFERASE"/>
    <property type="match status" value="1"/>
</dbReference>
<dbReference type="InterPro" id="IPR003362">
    <property type="entry name" value="Bact_transf"/>
</dbReference>
<evidence type="ECO:0000259" key="3">
    <source>
        <dbReference type="Pfam" id="PF02397"/>
    </source>
</evidence>
<sequence length="202" mass="23269">MYRCLFKPLFDFIFALLAFIVLFPIFLVVSIILTIVNRGNPFFLQLRPGKNEKIFSIIKFKTMTDFKDSSGVLLSDEVRLTKFGKIVRKTSLDEIPQLLNVIKGEMSLVGPRPLLPEYLPLYNSTQKKRHSVKPGLTGWAQVNGRNAISWEKKFALDVWYVEHQSFFIDLKILFITLKKVILSHGIYQEGEAVVQVFKGEKL</sequence>
<evidence type="ECO:0000313" key="4">
    <source>
        <dbReference type="EMBL" id="SEG42422.1"/>
    </source>
</evidence>
<keyword evidence="2" id="KW-0812">Transmembrane</keyword>
<name>A0A1H6A245_9FLAO</name>
<keyword evidence="4" id="KW-0808">Transferase</keyword>
<keyword evidence="5" id="KW-1185">Reference proteome</keyword>
<evidence type="ECO:0000256" key="1">
    <source>
        <dbReference type="ARBA" id="ARBA00006464"/>
    </source>
</evidence>
<feature type="domain" description="Bacterial sugar transferase" evidence="3">
    <location>
        <begin position="7"/>
        <end position="181"/>
    </location>
</feature>
<evidence type="ECO:0000256" key="2">
    <source>
        <dbReference type="SAM" id="Phobius"/>
    </source>
</evidence>
<dbReference type="Proteomes" id="UP000236738">
    <property type="component" value="Unassembled WGS sequence"/>
</dbReference>
<protein>
    <submittedName>
        <fullName evidence="4">Sugar transferase involved in LPS biosynthesis (Colanic, teichoic acid)</fullName>
    </submittedName>
</protein>
<dbReference type="EMBL" id="FNUS01000005">
    <property type="protein sequence ID" value="SEG42422.1"/>
    <property type="molecule type" value="Genomic_DNA"/>
</dbReference>
<dbReference type="GO" id="GO:0016780">
    <property type="term" value="F:phosphotransferase activity, for other substituted phosphate groups"/>
    <property type="evidence" value="ECO:0007669"/>
    <property type="project" value="TreeGrafter"/>
</dbReference>
<dbReference type="OrthoDB" id="9808602at2"/>